<evidence type="ECO:0000259" key="1">
    <source>
        <dbReference type="PROSITE" id="PS50112"/>
    </source>
</evidence>
<evidence type="ECO:0000259" key="3">
    <source>
        <dbReference type="PROSITE" id="PS50883"/>
    </source>
</evidence>
<feature type="domain" description="GGDEF" evidence="4">
    <location>
        <begin position="298"/>
        <end position="432"/>
    </location>
</feature>
<dbReference type="SMART" id="SM00086">
    <property type="entry name" value="PAC"/>
    <property type="match status" value="1"/>
</dbReference>
<dbReference type="InterPro" id="IPR001633">
    <property type="entry name" value="EAL_dom"/>
</dbReference>
<dbReference type="SMART" id="SM00091">
    <property type="entry name" value="PAS"/>
    <property type="match status" value="1"/>
</dbReference>
<name>A0ABN3G7U1_9PSEU</name>
<dbReference type="InterPro" id="IPR013656">
    <property type="entry name" value="PAS_4"/>
</dbReference>
<dbReference type="Pfam" id="PF00563">
    <property type="entry name" value="EAL"/>
    <property type="match status" value="1"/>
</dbReference>
<dbReference type="InterPro" id="IPR043128">
    <property type="entry name" value="Rev_trsase/Diguanyl_cyclase"/>
</dbReference>
<dbReference type="SUPFAM" id="SSF141868">
    <property type="entry name" value="EAL domain-like"/>
    <property type="match status" value="1"/>
</dbReference>
<comment type="caution">
    <text evidence="5">The sequence shown here is derived from an EMBL/GenBank/DDBJ whole genome shotgun (WGS) entry which is preliminary data.</text>
</comment>
<dbReference type="CDD" id="cd01948">
    <property type="entry name" value="EAL"/>
    <property type="match status" value="1"/>
</dbReference>
<dbReference type="SMART" id="SM00052">
    <property type="entry name" value="EAL"/>
    <property type="match status" value="1"/>
</dbReference>
<dbReference type="InterPro" id="IPR029787">
    <property type="entry name" value="Nucleotide_cyclase"/>
</dbReference>
<gene>
    <name evidence="5" type="primary">rmdA_3</name>
    <name evidence="5" type="ORF">GCM10009854_23620</name>
</gene>
<dbReference type="NCBIfam" id="TIGR00254">
    <property type="entry name" value="GGDEF"/>
    <property type="match status" value="1"/>
</dbReference>
<dbReference type="CDD" id="cd00130">
    <property type="entry name" value="PAS"/>
    <property type="match status" value="1"/>
</dbReference>
<evidence type="ECO:0000259" key="2">
    <source>
        <dbReference type="PROSITE" id="PS50113"/>
    </source>
</evidence>
<feature type="domain" description="PAC" evidence="2">
    <location>
        <begin position="215"/>
        <end position="267"/>
    </location>
</feature>
<dbReference type="InterPro" id="IPR035919">
    <property type="entry name" value="EAL_sf"/>
</dbReference>
<feature type="domain" description="EAL" evidence="3">
    <location>
        <begin position="441"/>
        <end position="700"/>
    </location>
</feature>
<dbReference type="Pfam" id="PF08448">
    <property type="entry name" value="PAS_4"/>
    <property type="match status" value="1"/>
</dbReference>
<dbReference type="InterPro" id="IPR000014">
    <property type="entry name" value="PAS"/>
</dbReference>
<dbReference type="Gene3D" id="3.20.20.450">
    <property type="entry name" value="EAL domain"/>
    <property type="match status" value="1"/>
</dbReference>
<dbReference type="Proteomes" id="UP001501218">
    <property type="component" value="Unassembled WGS sequence"/>
</dbReference>
<dbReference type="Pfam" id="PF00990">
    <property type="entry name" value="GGDEF"/>
    <property type="match status" value="1"/>
</dbReference>
<dbReference type="PROSITE" id="PS50887">
    <property type="entry name" value="GGDEF"/>
    <property type="match status" value="1"/>
</dbReference>
<evidence type="ECO:0000313" key="6">
    <source>
        <dbReference type="Proteomes" id="UP001501218"/>
    </source>
</evidence>
<dbReference type="PROSITE" id="PS50883">
    <property type="entry name" value="EAL"/>
    <property type="match status" value="1"/>
</dbReference>
<dbReference type="RefSeq" id="WP_344130136.1">
    <property type="nucleotide sequence ID" value="NZ_BAAARA010000007.1"/>
</dbReference>
<evidence type="ECO:0000313" key="5">
    <source>
        <dbReference type="EMBL" id="GAA2346025.1"/>
    </source>
</evidence>
<dbReference type="InterPro" id="IPR052155">
    <property type="entry name" value="Biofilm_reg_signaling"/>
</dbReference>
<dbReference type="SMART" id="SM00267">
    <property type="entry name" value="GGDEF"/>
    <property type="match status" value="1"/>
</dbReference>
<proteinExistence type="predicted"/>
<dbReference type="PANTHER" id="PTHR44757">
    <property type="entry name" value="DIGUANYLATE CYCLASE DGCP"/>
    <property type="match status" value="1"/>
</dbReference>
<evidence type="ECO:0000259" key="4">
    <source>
        <dbReference type="PROSITE" id="PS50887"/>
    </source>
</evidence>
<dbReference type="SUPFAM" id="SSF55073">
    <property type="entry name" value="Nucleotide cyclase"/>
    <property type="match status" value="1"/>
</dbReference>
<feature type="domain" description="PAS" evidence="1">
    <location>
        <begin position="141"/>
        <end position="185"/>
    </location>
</feature>
<dbReference type="EMBL" id="BAAARA010000007">
    <property type="protein sequence ID" value="GAA2346025.1"/>
    <property type="molecule type" value="Genomic_DNA"/>
</dbReference>
<organism evidence="5 6">
    <name type="scientific">Saccharopolyspora halophila</name>
    <dbReference type="NCBI Taxonomy" id="405551"/>
    <lineage>
        <taxon>Bacteria</taxon>
        <taxon>Bacillati</taxon>
        <taxon>Actinomycetota</taxon>
        <taxon>Actinomycetes</taxon>
        <taxon>Pseudonocardiales</taxon>
        <taxon>Pseudonocardiaceae</taxon>
        <taxon>Saccharopolyspora</taxon>
    </lineage>
</organism>
<protein>
    <submittedName>
        <fullName evidence="5">Cyclic Di-GMP phosphodiesterase RmdA</fullName>
    </submittedName>
</protein>
<dbReference type="PROSITE" id="PS50113">
    <property type="entry name" value="PAC"/>
    <property type="match status" value="1"/>
</dbReference>
<accession>A0ABN3G7U1</accession>
<dbReference type="SUPFAM" id="SSF55785">
    <property type="entry name" value="PYP-like sensor domain (PAS domain)"/>
    <property type="match status" value="1"/>
</dbReference>
<dbReference type="InterPro" id="IPR001610">
    <property type="entry name" value="PAC"/>
</dbReference>
<dbReference type="InterPro" id="IPR000700">
    <property type="entry name" value="PAS-assoc_C"/>
</dbReference>
<dbReference type="CDD" id="cd01949">
    <property type="entry name" value="GGDEF"/>
    <property type="match status" value="1"/>
</dbReference>
<keyword evidence="6" id="KW-1185">Reference proteome</keyword>
<dbReference type="InterPro" id="IPR000160">
    <property type="entry name" value="GGDEF_dom"/>
</dbReference>
<dbReference type="Gene3D" id="3.30.450.20">
    <property type="entry name" value="PAS domain"/>
    <property type="match status" value="1"/>
</dbReference>
<dbReference type="InterPro" id="IPR035965">
    <property type="entry name" value="PAS-like_dom_sf"/>
</dbReference>
<reference evidence="5 6" key="1">
    <citation type="journal article" date="2019" name="Int. J. Syst. Evol. Microbiol.">
        <title>The Global Catalogue of Microorganisms (GCM) 10K type strain sequencing project: providing services to taxonomists for standard genome sequencing and annotation.</title>
        <authorList>
            <consortium name="The Broad Institute Genomics Platform"/>
            <consortium name="The Broad Institute Genome Sequencing Center for Infectious Disease"/>
            <person name="Wu L."/>
            <person name="Ma J."/>
        </authorList>
    </citation>
    <scope>NUCLEOTIDE SEQUENCE [LARGE SCALE GENOMIC DNA]</scope>
    <source>
        <strain evidence="5 6">JCM 16221</strain>
    </source>
</reference>
<dbReference type="PANTHER" id="PTHR44757:SF2">
    <property type="entry name" value="BIOFILM ARCHITECTURE MAINTENANCE PROTEIN MBAA"/>
    <property type="match status" value="1"/>
</dbReference>
<dbReference type="NCBIfam" id="TIGR00229">
    <property type="entry name" value="sensory_box"/>
    <property type="match status" value="1"/>
</dbReference>
<sequence length="700" mass="75725">MITKVDRLELVRRWKHEIAHAGYVPLQRSDVDDQLADCLEHVLGELACPDRAGEARQAGADLVSLHFTSPAMLSRSLKLLALELPELLPEVAPERLFGVLGEFAGGFAGKLREKTVDEQALVLKHAVGHTREAGNEALRASRERFNAVFDSAALGMAVAGINGVITEANGALGQLFGREPGSLVGVLITDLVDQRWRAGVTAALAELAAGADERAGLDVRRTLPDDTQVWARVSASLVRDADGDPDYLVVMCEDITHRHMLQEQFRRQNVQDPLTGLANRTQLESCLHAALTPVYPGRRIGLCLFDLDGFKAVNDSLGHRVGNRLLREVAHRLRTLAAPDSAVVARTGGDEFAVAIPDSIDANAVVDLVERLLQEIARPMGIGQHELSASASVGIVEREVLGTDAEALLRDADITLYRAKRDGRALWVLFDPERNAREHENFRLAATLPAALQSNELFVEYDPILDLGTGAVVAAAANIRWDHPELGELGAERFIGFAEEIGLLTKLGAWTLEQAGGHAARWAGELGSRAPLLAVTLSARHCREPDLVREVRDILDRTGLPAESLVLCLPEAALFDHQGDPVDTVEIFAELGIRLFVQEFGSHYSRVDRLRDLPLAGVKLDGPHIAGMADPEGADPLSEHLVHSAVGAARLMGLPVLATGVTNERQAHRLSELGVSMIQGPHVSDRLSAIEIGGLVQERA</sequence>
<dbReference type="Gene3D" id="3.30.70.270">
    <property type="match status" value="1"/>
</dbReference>
<dbReference type="PROSITE" id="PS50112">
    <property type="entry name" value="PAS"/>
    <property type="match status" value="1"/>
</dbReference>